<keyword evidence="4" id="KW-1185">Reference proteome</keyword>
<proteinExistence type="predicted"/>
<evidence type="ECO:0000259" key="2">
    <source>
        <dbReference type="Pfam" id="PF17921"/>
    </source>
</evidence>
<sequence>MVASRMQRWAIILSTYSFDIEYVRTDENGADGLSRLPLKTERNVTTPPEQMYLHFVQQALSLDYNDIKRETLRDPLLSKVLSYIRDGWPSHCEITNLQHYWNRHKELYEELGCIMWGHRLVVPENCRDKILAMIHEPHMGIVKSKALARSYVWWDGMEEAVERACRECITCAAQVIQATGDP</sequence>
<accession>A0AAV1M5M9</accession>
<dbReference type="InterPro" id="IPR041588">
    <property type="entry name" value="Integrase_H2C2"/>
</dbReference>
<dbReference type="AlphaFoldDB" id="A0AAV1M5M9"/>
<evidence type="ECO:0000256" key="1">
    <source>
        <dbReference type="ARBA" id="ARBA00012493"/>
    </source>
</evidence>
<dbReference type="PANTHER" id="PTHR37984">
    <property type="entry name" value="PROTEIN CBG26694"/>
    <property type="match status" value="1"/>
</dbReference>
<feature type="domain" description="Integrase zinc-binding" evidence="2">
    <location>
        <begin position="122"/>
        <end position="172"/>
    </location>
</feature>
<dbReference type="Gene3D" id="1.10.340.70">
    <property type="match status" value="1"/>
</dbReference>
<dbReference type="FunFam" id="1.10.340.70:FF:000003">
    <property type="entry name" value="Protein CBG25708"/>
    <property type="match status" value="1"/>
</dbReference>
<dbReference type="Proteomes" id="UP001314205">
    <property type="component" value="Unassembled WGS sequence"/>
</dbReference>
<dbReference type="PANTHER" id="PTHR37984:SF5">
    <property type="entry name" value="PROTEIN NYNRIN-LIKE"/>
    <property type="match status" value="1"/>
</dbReference>
<name>A0AAV1M5M9_9NEOP</name>
<dbReference type="InterPro" id="IPR050951">
    <property type="entry name" value="Retrovirus_Pol_polyprotein"/>
</dbReference>
<reference evidence="3 4" key="1">
    <citation type="submission" date="2023-11" db="EMBL/GenBank/DDBJ databases">
        <authorList>
            <person name="Hedman E."/>
            <person name="Englund M."/>
            <person name="Stromberg M."/>
            <person name="Nyberg Akerstrom W."/>
            <person name="Nylinder S."/>
            <person name="Jareborg N."/>
            <person name="Kallberg Y."/>
            <person name="Kronander E."/>
        </authorList>
    </citation>
    <scope>NUCLEOTIDE SEQUENCE [LARGE SCALE GENOMIC DNA]</scope>
</reference>
<dbReference type="EC" id="2.7.7.49" evidence="1"/>
<dbReference type="GO" id="GO:0003964">
    <property type="term" value="F:RNA-directed DNA polymerase activity"/>
    <property type="evidence" value="ECO:0007669"/>
    <property type="project" value="UniProtKB-EC"/>
</dbReference>
<dbReference type="EMBL" id="CAVLGL010000137">
    <property type="protein sequence ID" value="CAK1601782.1"/>
    <property type="molecule type" value="Genomic_DNA"/>
</dbReference>
<evidence type="ECO:0000313" key="4">
    <source>
        <dbReference type="Proteomes" id="UP001314205"/>
    </source>
</evidence>
<dbReference type="Pfam" id="PF17921">
    <property type="entry name" value="Integrase_H2C2"/>
    <property type="match status" value="1"/>
</dbReference>
<comment type="caution">
    <text evidence="3">The sequence shown here is derived from an EMBL/GenBank/DDBJ whole genome shotgun (WGS) entry which is preliminary data.</text>
</comment>
<evidence type="ECO:0000313" key="3">
    <source>
        <dbReference type="EMBL" id="CAK1601782.1"/>
    </source>
</evidence>
<organism evidence="3 4">
    <name type="scientific">Parnassius mnemosyne</name>
    <name type="common">clouded apollo</name>
    <dbReference type="NCBI Taxonomy" id="213953"/>
    <lineage>
        <taxon>Eukaryota</taxon>
        <taxon>Metazoa</taxon>
        <taxon>Ecdysozoa</taxon>
        <taxon>Arthropoda</taxon>
        <taxon>Hexapoda</taxon>
        <taxon>Insecta</taxon>
        <taxon>Pterygota</taxon>
        <taxon>Neoptera</taxon>
        <taxon>Endopterygota</taxon>
        <taxon>Lepidoptera</taxon>
        <taxon>Glossata</taxon>
        <taxon>Ditrysia</taxon>
        <taxon>Papilionoidea</taxon>
        <taxon>Papilionidae</taxon>
        <taxon>Parnassiinae</taxon>
        <taxon>Parnassini</taxon>
        <taxon>Parnassius</taxon>
        <taxon>Driopa</taxon>
    </lineage>
</organism>
<protein>
    <recommendedName>
        <fullName evidence="1">RNA-directed DNA polymerase</fullName>
        <ecNumber evidence="1">2.7.7.49</ecNumber>
    </recommendedName>
</protein>
<gene>
    <name evidence="3" type="ORF">PARMNEM_LOCUS20372</name>
</gene>